<evidence type="ECO:0000313" key="4">
    <source>
        <dbReference type="Proteomes" id="UP000464178"/>
    </source>
</evidence>
<dbReference type="Pfam" id="PF12850">
    <property type="entry name" value="Metallophos_2"/>
    <property type="match status" value="1"/>
</dbReference>
<dbReference type="SUPFAM" id="SSF56300">
    <property type="entry name" value="Metallo-dependent phosphatases"/>
    <property type="match status" value="1"/>
</dbReference>
<sequence>MRIGIVTDIHDQVKILADVLAVLRAEAVDAVVTLGDNTDLFGKWNKADEVADLLRGAGAVGVWGNHDFGLCRNVPEETQFRFLRRTLDYFATLQPRLELGGCHFSHIEPFLDPERTDDLWTFEGRPEDEDRTAKSFAAVPHPAAFLGHFHRWLALSDVGRVEWNGSAPLHFEPDKRYLVVVAPLFNGEFAVLDTDRGIIEPRNLPRREEPT</sequence>
<dbReference type="EMBL" id="LR593886">
    <property type="protein sequence ID" value="VTR96929.1"/>
    <property type="molecule type" value="Genomic_DNA"/>
</dbReference>
<feature type="domain" description="Calcineurin-like phosphoesterase" evidence="2">
    <location>
        <begin position="1"/>
        <end position="152"/>
    </location>
</feature>
<dbReference type="InterPro" id="IPR024654">
    <property type="entry name" value="Calcineurin-like_PHP_lpxH"/>
</dbReference>
<proteinExistence type="inferred from homology"/>
<dbReference type="Proteomes" id="UP000464178">
    <property type="component" value="Chromosome"/>
</dbReference>
<evidence type="ECO:0000313" key="3">
    <source>
        <dbReference type="EMBL" id="VTR96929.1"/>
    </source>
</evidence>
<keyword evidence="4" id="KW-1185">Reference proteome</keyword>
<gene>
    <name evidence="3" type="ORF">SOIL9_09750</name>
</gene>
<dbReference type="InterPro" id="IPR029052">
    <property type="entry name" value="Metallo-depent_PP-like"/>
</dbReference>
<dbReference type="KEGG" id="gms:SOIL9_09750"/>
<comment type="similarity">
    <text evidence="1">Belongs to the metallophosphoesterase superfamily. YfcE family.</text>
</comment>
<protein>
    <recommendedName>
        <fullName evidence="2">Calcineurin-like phosphoesterase domain-containing protein</fullName>
    </recommendedName>
</protein>
<dbReference type="RefSeq" id="WP_162670977.1">
    <property type="nucleotide sequence ID" value="NZ_LR593886.1"/>
</dbReference>
<evidence type="ECO:0000259" key="2">
    <source>
        <dbReference type="Pfam" id="PF12850"/>
    </source>
</evidence>
<dbReference type="Gene3D" id="3.60.21.10">
    <property type="match status" value="1"/>
</dbReference>
<organism evidence="3 4">
    <name type="scientific">Gemmata massiliana</name>
    <dbReference type="NCBI Taxonomy" id="1210884"/>
    <lineage>
        <taxon>Bacteria</taxon>
        <taxon>Pseudomonadati</taxon>
        <taxon>Planctomycetota</taxon>
        <taxon>Planctomycetia</taxon>
        <taxon>Gemmatales</taxon>
        <taxon>Gemmataceae</taxon>
        <taxon>Gemmata</taxon>
    </lineage>
</organism>
<dbReference type="AlphaFoldDB" id="A0A6P2D708"/>
<dbReference type="CDD" id="cd00838">
    <property type="entry name" value="MPP_superfamily"/>
    <property type="match status" value="1"/>
</dbReference>
<accession>A0A6P2D708</accession>
<name>A0A6P2D708_9BACT</name>
<reference evidence="3 4" key="1">
    <citation type="submission" date="2019-05" db="EMBL/GenBank/DDBJ databases">
        <authorList>
            <consortium name="Science for Life Laboratories"/>
        </authorList>
    </citation>
    <scope>NUCLEOTIDE SEQUENCE [LARGE SCALE GENOMIC DNA]</scope>
    <source>
        <strain evidence="3">Soil9</strain>
    </source>
</reference>
<evidence type="ECO:0000256" key="1">
    <source>
        <dbReference type="ARBA" id="ARBA00008950"/>
    </source>
</evidence>